<evidence type="ECO:0000256" key="1">
    <source>
        <dbReference type="SAM" id="Phobius"/>
    </source>
</evidence>
<keyword evidence="1" id="KW-0472">Membrane</keyword>
<dbReference type="RefSeq" id="WP_090840725.1">
    <property type="nucleotide sequence ID" value="NZ_FNIL01000001.1"/>
</dbReference>
<feature type="transmembrane region" description="Helical" evidence="1">
    <location>
        <begin position="6"/>
        <end position="29"/>
    </location>
</feature>
<evidence type="ECO:0008006" key="4">
    <source>
        <dbReference type="Google" id="ProtNLM"/>
    </source>
</evidence>
<accession>A0A1H0B6L6</accession>
<dbReference type="OrthoDB" id="9765670at2"/>
<proteinExistence type="predicted"/>
<keyword evidence="1" id="KW-0812">Transmembrane</keyword>
<evidence type="ECO:0000313" key="2">
    <source>
        <dbReference type="EMBL" id="SDN41266.1"/>
    </source>
</evidence>
<dbReference type="Proteomes" id="UP000198778">
    <property type="component" value="Unassembled WGS sequence"/>
</dbReference>
<sequence length="125" mass="15067">MKHRQSGFILLYSMLLVLCLSGLAFYIIYDYEMDRKLLTFELEKIQVNQLIFTEVKNIIRQFPDTQDYEVSYENTAFGYVHREISKNEKEWEVSLNLVRDGYTKQIFFIYNEEIKEIISWREGNA</sequence>
<keyword evidence="1" id="KW-1133">Transmembrane helix</keyword>
<dbReference type="AlphaFoldDB" id="A0A1H0B6L6"/>
<gene>
    <name evidence="2" type="ORF">SAMN04488053_101774</name>
</gene>
<reference evidence="3" key="1">
    <citation type="submission" date="2016-10" db="EMBL/GenBank/DDBJ databases">
        <authorList>
            <person name="Varghese N."/>
            <person name="Submissions S."/>
        </authorList>
    </citation>
    <scope>NUCLEOTIDE SEQUENCE [LARGE SCALE GENOMIC DNA]</scope>
    <source>
        <strain evidence="3">CGMCC 1.10369</strain>
    </source>
</reference>
<protein>
    <recommendedName>
        <fullName evidence="4">ComG operon protein 7</fullName>
    </recommendedName>
</protein>
<dbReference type="EMBL" id="FNIL01000001">
    <property type="protein sequence ID" value="SDN41266.1"/>
    <property type="molecule type" value="Genomic_DNA"/>
</dbReference>
<organism evidence="2 3">
    <name type="scientific">Alkalicoccus daliensis</name>
    <dbReference type="NCBI Taxonomy" id="745820"/>
    <lineage>
        <taxon>Bacteria</taxon>
        <taxon>Bacillati</taxon>
        <taxon>Bacillota</taxon>
        <taxon>Bacilli</taxon>
        <taxon>Bacillales</taxon>
        <taxon>Bacillaceae</taxon>
        <taxon>Alkalicoccus</taxon>
    </lineage>
</organism>
<dbReference type="STRING" id="745820.SAMN04488053_101774"/>
<evidence type="ECO:0000313" key="3">
    <source>
        <dbReference type="Proteomes" id="UP000198778"/>
    </source>
</evidence>
<name>A0A1H0B6L6_9BACI</name>
<keyword evidence="3" id="KW-1185">Reference proteome</keyword>